<dbReference type="AlphaFoldDB" id="A8RCU7"/>
<dbReference type="EMBL" id="ABAW02000021">
    <property type="protein sequence ID" value="EDP10908.1"/>
    <property type="molecule type" value="Genomic_DNA"/>
</dbReference>
<evidence type="ECO:0000313" key="2">
    <source>
        <dbReference type="EMBL" id="EDP10908.1"/>
    </source>
</evidence>
<dbReference type="InterPro" id="IPR051703">
    <property type="entry name" value="NF-kappa-B_Signaling_Reg"/>
</dbReference>
<evidence type="ECO:0000259" key="1">
    <source>
        <dbReference type="Pfam" id="PF09588"/>
    </source>
</evidence>
<feature type="domain" description="YqaJ viral recombinase" evidence="1">
    <location>
        <begin position="21"/>
        <end position="164"/>
    </location>
</feature>
<dbReference type="PANTHER" id="PTHR46609:SF6">
    <property type="entry name" value="EXONUCLEASE, PHAGE-TYPE_RECB, C-TERMINAL DOMAIN-CONTAINING PROTEIN-RELATED"/>
    <property type="match status" value="1"/>
</dbReference>
<dbReference type="Proteomes" id="UP000004090">
    <property type="component" value="Unassembled WGS sequence"/>
</dbReference>
<dbReference type="STRING" id="428127.EUBDOL_01507"/>
<dbReference type="InterPro" id="IPR011604">
    <property type="entry name" value="PDDEXK-like_dom_sf"/>
</dbReference>
<dbReference type="SUPFAM" id="SSF52980">
    <property type="entry name" value="Restriction endonuclease-like"/>
    <property type="match status" value="1"/>
</dbReference>
<dbReference type="Pfam" id="PF09588">
    <property type="entry name" value="YqaJ"/>
    <property type="match status" value="1"/>
</dbReference>
<dbReference type="PANTHER" id="PTHR46609">
    <property type="entry name" value="EXONUCLEASE, PHAGE-TYPE/RECB, C-TERMINAL DOMAIN-CONTAINING PROTEIN"/>
    <property type="match status" value="1"/>
</dbReference>
<dbReference type="InterPro" id="IPR011335">
    <property type="entry name" value="Restrct_endonuc-II-like"/>
</dbReference>
<dbReference type="HOGENOM" id="CLU_049574_2_0_9"/>
<dbReference type="eggNOG" id="COG5377">
    <property type="taxonomic scope" value="Bacteria"/>
</dbReference>
<dbReference type="InterPro" id="IPR019080">
    <property type="entry name" value="YqaJ_viral_recombinase"/>
</dbReference>
<evidence type="ECO:0000313" key="3">
    <source>
        <dbReference type="Proteomes" id="UP000004090"/>
    </source>
</evidence>
<dbReference type="NCBIfam" id="TIGR03033">
    <property type="entry name" value="phage_rel_nuc"/>
    <property type="match status" value="1"/>
</dbReference>
<reference evidence="2 3" key="2">
    <citation type="submission" date="2007-09" db="EMBL/GenBank/DDBJ databases">
        <authorList>
            <person name="Fulton L."/>
            <person name="Clifton S."/>
            <person name="Fulton B."/>
            <person name="Xu J."/>
            <person name="Minx P."/>
            <person name="Pepin K.H."/>
            <person name="Johnson M."/>
            <person name="Thiruvilangam P."/>
            <person name="Bhonagiri V."/>
            <person name="Nash W.E."/>
            <person name="Mardis E.R."/>
            <person name="Wilson R.K."/>
        </authorList>
    </citation>
    <scope>NUCLEOTIDE SEQUENCE [LARGE SCALE GENOMIC DNA]</scope>
    <source>
        <strain evidence="2 3">DSM 3991</strain>
    </source>
</reference>
<dbReference type="Gene3D" id="3.90.320.10">
    <property type="match status" value="1"/>
</dbReference>
<name>A8RCU7_9FIRM</name>
<sequence length="228" mass="27009">METLYQDTEQYICHKYKNRDEWKEKRIQGIGGSDASTLVGLNPWKDNNTLWKEKKGVIEAVDISDRPYIQYGIEAEDLLRKLFALDFPYYDVQYIDNVTLQSKEIPWLLYSPDGLLIDKRTSMKGIFECKTTNILQSMQKEKWNNRIPDNYYVQVLHGLLVTGFDFVILKAQLKTEYKDGNITLVTKHYIIYRDGVLEDLEWLKQKEIEQYETYYIKNIEPPTILPML</sequence>
<dbReference type="InterPro" id="IPR017482">
    <property type="entry name" value="Lambda-type_endonuclease"/>
</dbReference>
<protein>
    <submittedName>
        <fullName evidence="2">YqaJ viral recombinase family protein</fullName>
    </submittedName>
</protein>
<accession>A8RCU7</accession>
<proteinExistence type="predicted"/>
<organism evidence="2 3">
    <name type="scientific">Amedibacillus dolichus DSM 3991</name>
    <dbReference type="NCBI Taxonomy" id="428127"/>
    <lineage>
        <taxon>Bacteria</taxon>
        <taxon>Bacillati</taxon>
        <taxon>Bacillota</taxon>
        <taxon>Erysipelotrichia</taxon>
        <taxon>Erysipelotrichales</taxon>
        <taxon>Erysipelotrichaceae</taxon>
        <taxon>Amedibacillus</taxon>
    </lineage>
</organism>
<comment type="caution">
    <text evidence="2">The sequence shown here is derived from an EMBL/GenBank/DDBJ whole genome shotgun (WGS) entry which is preliminary data.</text>
</comment>
<dbReference type="RefSeq" id="WP_004799989.1">
    <property type="nucleotide sequence ID" value="NZ_DS483476.1"/>
</dbReference>
<gene>
    <name evidence="2" type="ORF">EUBDOL_01507</name>
</gene>
<reference evidence="2 3" key="1">
    <citation type="submission" date="2007-09" db="EMBL/GenBank/DDBJ databases">
        <title>Draft genome sequence of Eubacterium dolichum (DSM 3991).</title>
        <authorList>
            <person name="Sudarsanam P."/>
            <person name="Ley R."/>
            <person name="Guruge J."/>
            <person name="Turnbaugh P.J."/>
            <person name="Mahowald M."/>
            <person name="Liep D."/>
            <person name="Gordon J."/>
        </authorList>
    </citation>
    <scope>NUCLEOTIDE SEQUENCE [LARGE SCALE GENOMIC DNA]</scope>
    <source>
        <strain evidence="2 3">DSM 3991</strain>
    </source>
</reference>
<dbReference type="GeneID" id="92793646"/>